<keyword evidence="8" id="KW-0812">Transmembrane</keyword>
<proteinExistence type="predicted"/>
<dbReference type="EMBL" id="KN846953">
    <property type="protein sequence ID" value="KIV79448.1"/>
    <property type="molecule type" value="Genomic_DNA"/>
</dbReference>
<feature type="region of interest" description="Disordered" evidence="7">
    <location>
        <begin position="558"/>
        <end position="602"/>
    </location>
</feature>
<keyword evidence="3" id="KW-0677">Repeat</keyword>
<feature type="compositionally biased region" description="Low complexity" evidence="7">
    <location>
        <begin position="560"/>
        <end position="578"/>
    </location>
</feature>
<evidence type="ECO:0000313" key="12">
    <source>
        <dbReference type="Proteomes" id="UP000053599"/>
    </source>
</evidence>
<dbReference type="Pfam" id="PF04082">
    <property type="entry name" value="Fungal_trans"/>
    <property type="match status" value="1"/>
</dbReference>
<keyword evidence="8" id="KW-0472">Membrane</keyword>
<dbReference type="OrthoDB" id="10018191at2759"/>
<evidence type="ECO:0000256" key="4">
    <source>
        <dbReference type="ARBA" id="ARBA00022771"/>
    </source>
</evidence>
<evidence type="ECO:0000256" key="8">
    <source>
        <dbReference type="SAM" id="Phobius"/>
    </source>
</evidence>
<evidence type="ECO:0000256" key="2">
    <source>
        <dbReference type="ARBA" id="ARBA00022723"/>
    </source>
</evidence>
<keyword evidence="2" id="KW-0479">Metal-binding</keyword>
<evidence type="ECO:0000256" key="3">
    <source>
        <dbReference type="ARBA" id="ARBA00022737"/>
    </source>
</evidence>
<keyword evidence="5" id="KW-0862">Zinc</keyword>
<comment type="subcellular location">
    <subcellularLocation>
        <location evidence="1">Nucleus</location>
    </subcellularLocation>
</comment>
<protein>
    <recommendedName>
        <fullName evidence="10">Xylanolytic transcriptional activator regulatory domain-containing protein</fullName>
    </recommendedName>
</protein>
<organism evidence="11 12">
    <name type="scientific">Exophiala sideris</name>
    <dbReference type="NCBI Taxonomy" id="1016849"/>
    <lineage>
        <taxon>Eukaryota</taxon>
        <taxon>Fungi</taxon>
        <taxon>Dikarya</taxon>
        <taxon>Ascomycota</taxon>
        <taxon>Pezizomycotina</taxon>
        <taxon>Eurotiomycetes</taxon>
        <taxon>Chaetothyriomycetidae</taxon>
        <taxon>Chaetothyriales</taxon>
        <taxon>Herpotrichiellaceae</taxon>
        <taxon>Exophiala</taxon>
    </lineage>
</organism>
<dbReference type="GO" id="GO:0008270">
    <property type="term" value="F:zinc ion binding"/>
    <property type="evidence" value="ECO:0007669"/>
    <property type="project" value="UniProtKB-KW"/>
</dbReference>
<feature type="region of interest" description="Disordered" evidence="7">
    <location>
        <begin position="502"/>
        <end position="529"/>
    </location>
</feature>
<dbReference type="GO" id="GO:0000978">
    <property type="term" value="F:RNA polymerase II cis-regulatory region sequence-specific DNA binding"/>
    <property type="evidence" value="ECO:0007669"/>
    <property type="project" value="InterPro"/>
</dbReference>
<dbReference type="GO" id="GO:0005634">
    <property type="term" value="C:nucleus"/>
    <property type="evidence" value="ECO:0007669"/>
    <property type="project" value="UniProtKB-SubCell"/>
</dbReference>
<dbReference type="InterPro" id="IPR051059">
    <property type="entry name" value="VerF-like"/>
</dbReference>
<keyword evidence="9" id="KW-0732">Signal</keyword>
<feature type="transmembrane region" description="Helical" evidence="8">
    <location>
        <begin position="1162"/>
        <end position="1183"/>
    </location>
</feature>
<evidence type="ECO:0000256" key="6">
    <source>
        <dbReference type="ARBA" id="ARBA00023242"/>
    </source>
</evidence>
<evidence type="ECO:0000256" key="5">
    <source>
        <dbReference type="ARBA" id="ARBA00022833"/>
    </source>
</evidence>
<dbReference type="PANTHER" id="PTHR40626">
    <property type="entry name" value="MIP31509P"/>
    <property type="match status" value="1"/>
</dbReference>
<dbReference type="CDD" id="cd12148">
    <property type="entry name" value="fungal_TF_MHR"/>
    <property type="match status" value="1"/>
</dbReference>
<dbReference type="InterPro" id="IPR007219">
    <property type="entry name" value="XnlR_reg_dom"/>
</dbReference>
<evidence type="ECO:0000256" key="7">
    <source>
        <dbReference type="SAM" id="MobiDB-lite"/>
    </source>
</evidence>
<keyword evidence="6" id="KW-0539">Nucleus</keyword>
<feature type="compositionally biased region" description="Polar residues" evidence="7">
    <location>
        <begin position="458"/>
        <end position="470"/>
    </location>
</feature>
<feature type="chain" id="PRO_5002247352" description="Xylanolytic transcriptional activator regulatory domain-containing protein" evidence="9">
    <location>
        <begin position="30"/>
        <end position="1302"/>
    </location>
</feature>
<name>A0A0D1YXE5_9EURO</name>
<dbReference type="Proteomes" id="UP000053599">
    <property type="component" value="Unassembled WGS sequence"/>
</dbReference>
<dbReference type="GO" id="GO:0006351">
    <property type="term" value="P:DNA-templated transcription"/>
    <property type="evidence" value="ECO:0007669"/>
    <property type="project" value="InterPro"/>
</dbReference>
<dbReference type="GO" id="GO:0000785">
    <property type="term" value="C:chromatin"/>
    <property type="evidence" value="ECO:0007669"/>
    <property type="project" value="TreeGrafter"/>
</dbReference>
<evidence type="ECO:0000313" key="11">
    <source>
        <dbReference type="EMBL" id="KIV79448.1"/>
    </source>
</evidence>
<evidence type="ECO:0000259" key="10">
    <source>
        <dbReference type="Pfam" id="PF04082"/>
    </source>
</evidence>
<gene>
    <name evidence="11" type="ORF">PV11_07010</name>
</gene>
<dbReference type="GO" id="GO:0000981">
    <property type="term" value="F:DNA-binding transcription factor activity, RNA polymerase II-specific"/>
    <property type="evidence" value="ECO:0007669"/>
    <property type="project" value="InterPro"/>
</dbReference>
<dbReference type="PANTHER" id="PTHR40626:SF7">
    <property type="entry name" value="TRANSCRIPTION FACTOR, PUTATIVE (AFU_ORTHOLOGUE AFUA_1G04110)-RELATED"/>
    <property type="match status" value="1"/>
</dbReference>
<evidence type="ECO:0000256" key="9">
    <source>
        <dbReference type="SAM" id="SignalP"/>
    </source>
</evidence>
<dbReference type="STRING" id="1016849.A0A0D1YXE5"/>
<feature type="compositionally biased region" description="Polar residues" evidence="7">
    <location>
        <begin position="579"/>
        <end position="602"/>
    </location>
</feature>
<evidence type="ECO:0000256" key="1">
    <source>
        <dbReference type="ARBA" id="ARBA00004123"/>
    </source>
</evidence>
<reference evidence="11 12" key="1">
    <citation type="submission" date="2015-01" db="EMBL/GenBank/DDBJ databases">
        <title>The Genome Sequence of Exophiala sideris CBS121828.</title>
        <authorList>
            <consortium name="The Broad Institute Genomics Platform"/>
            <person name="Cuomo C."/>
            <person name="de Hoog S."/>
            <person name="Gorbushina A."/>
            <person name="Stielow B."/>
            <person name="Teixiera M."/>
            <person name="Abouelleil A."/>
            <person name="Chapman S.B."/>
            <person name="Priest M."/>
            <person name="Young S.K."/>
            <person name="Wortman J."/>
            <person name="Nusbaum C."/>
            <person name="Birren B."/>
        </authorList>
    </citation>
    <scope>NUCLEOTIDE SEQUENCE [LARGE SCALE GENOMIC DNA]</scope>
    <source>
        <strain evidence="11 12">CBS 121828</strain>
    </source>
</reference>
<dbReference type="HOGENOM" id="CLU_261364_0_0_1"/>
<feature type="compositionally biased region" description="Polar residues" evidence="7">
    <location>
        <begin position="504"/>
        <end position="523"/>
    </location>
</feature>
<feature type="domain" description="Xylanolytic transcriptional activator regulatory" evidence="10">
    <location>
        <begin position="792"/>
        <end position="1002"/>
    </location>
</feature>
<feature type="signal peptide" evidence="9">
    <location>
        <begin position="1"/>
        <end position="29"/>
    </location>
</feature>
<accession>A0A0D1YXE5</accession>
<feature type="region of interest" description="Disordered" evidence="7">
    <location>
        <begin position="450"/>
        <end position="490"/>
    </location>
</feature>
<keyword evidence="8" id="KW-1133">Transmembrane helix</keyword>
<sequence length="1302" mass="142957">MTSKTVAMSWKALPFLLILSSLLFQIVSGAVTSNDTTALDICAWDTDAMPVLYHEYYEEDCPPVFHLKPNGACYDYFINGGPICASFCQIRTNFYYGQEQPYIRVPMCRGGTTCTLINSIHQNYAWKAKVNFNFKWQALTTGITGGYSEKSGISQGYKFSKQLENNQCGYWTFVPFYKGTCGTYSEGTKMSDGHCSDTNTVGNACVEQLVDLQEYAQGWRAVKGVVVFVFVDCLTLQPLPDDQQDVAFAQPGVKLPRGTDLSQAYETLWNQSAQALQLSQNSDSTCVLTGNTAANVSDCVEAISDVLNHGDQLVDGTSGGKGHKIAIGAYDTCTVLLNFDEDWSGENCKVSYLEVAAAAQAILDGCIGADWIGGAHMKPWSCDSVPYADVASQKQNTSNAMNAHIPENVHILVRYVTRLSLGGESASCLPSSSSNNIPSDVLFRHMKCHAQKNDKNATTKSASSRRNTISEGVAPQPPQNDLDINSPSALLNGSSNGIPLMQILSPSNYLPPSNDTTTPQPTRHSLDMSNPFVDPISTTNQSPTLNLQLSTTNWAIPPLTTTAKPAQPSQPQKQSPSQLSGGNSTFETSVTTPGNAVQTPRSEIAPNQFTDNHIEWLPPSDPNQNNFHDPFQMWLFPSLGDLDQSPDFLQTYGLGDASQQFTDVKDLTNGIGFNPPDRTKTIAKVPRERFSRVERCWGPRPGRVHRIMPVLWKEVASSPMDNLFSESPLAPDDFRTTSNWGLDTDCRVRLRDSFRTPAPSVYHSPKLQPVLDPILSQGNEEFPPAEILDIALGLFFRRFHPTVPFIHMATFSVRNTPTPMLFAMCLTGLSILGTTGATKFVARMFPSFLQRVCNDLSACAANSASSTQQMVIFATALLTLNLSVITGDRDSFNQSQMLYVSLISMVQQNGLFAAGDGQSLDALMSEMSESDDRWKAWSRIESAKRLILGLLLVDSWYSNLLSKAPIVRSESVCVVAPCDEALFQAKSATQWQSLLRSGKSQSAPTFKIEDLHRHDMNPIGQLGYLGRSSLLALLQIQILEAYQRLMPPDQLTIGSFVPWQIYSGDSRASTLVPALLAATHSVGPLSKTDDTNCIVLWHSLCVMLLSDFRMFELAAGRHGAAPATGALESIGQWSQTQSARRACVHAAQNFKLMSERRVSDNVTIHSVTALFASALVLGLYLFMVTPGSSRQGTAPVEIIETEPDWAELHDLGFKDETLEQQAERNLTTNREDEQFSQIYQFIKHGGTVSLHGVAHQGGYESARRVLLDFANLMDGISGRRLRTFTQVLHIMSDDLMNVDPGL</sequence>
<keyword evidence="4" id="KW-0863">Zinc-finger</keyword>